<gene>
    <name evidence="2" type="ORF">LOM8899_02228</name>
</gene>
<keyword evidence="3" id="KW-1185">Reference proteome</keyword>
<dbReference type="EMBL" id="FXZK01000003">
    <property type="protein sequence ID" value="SMY08080.1"/>
    <property type="molecule type" value="Genomic_DNA"/>
</dbReference>
<accession>A0A238LGQ9</accession>
<evidence type="ECO:0000313" key="2">
    <source>
        <dbReference type="EMBL" id="SMY08080.1"/>
    </source>
</evidence>
<feature type="region of interest" description="Disordered" evidence="1">
    <location>
        <begin position="15"/>
        <end position="37"/>
    </location>
</feature>
<dbReference type="AlphaFoldDB" id="A0A238LGQ9"/>
<evidence type="ECO:0000256" key="1">
    <source>
        <dbReference type="SAM" id="MobiDB-lite"/>
    </source>
</evidence>
<reference evidence="3" key="1">
    <citation type="submission" date="2017-05" db="EMBL/GenBank/DDBJ databases">
        <authorList>
            <person name="Rodrigo-Torres L."/>
            <person name="Arahal R. D."/>
            <person name="Lucena T."/>
        </authorList>
    </citation>
    <scope>NUCLEOTIDE SEQUENCE [LARGE SCALE GENOMIC DNA]</scope>
    <source>
        <strain evidence="3">CECT 8899</strain>
    </source>
</reference>
<name>A0A238LGQ9_9RHOB</name>
<dbReference type="Proteomes" id="UP000201613">
    <property type="component" value="Unassembled WGS sequence"/>
</dbReference>
<organism evidence="2 3">
    <name type="scientific">Flavimaricola marinus</name>
    <dbReference type="NCBI Taxonomy" id="1819565"/>
    <lineage>
        <taxon>Bacteria</taxon>
        <taxon>Pseudomonadati</taxon>
        <taxon>Pseudomonadota</taxon>
        <taxon>Alphaproteobacteria</taxon>
        <taxon>Rhodobacterales</taxon>
        <taxon>Paracoccaceae</taxon>
        <taxon>Flavimaricola</taxon>
    </lineage>
</organism>
<proteinExistence type="predicted"/>
<evidence type="ECO:0000313" key="3">
    <source>
        <dbReference type="Proteomes" id="UP000201613"/>
    </source>
</evidence>
<sequence>MRAESVNSLQVLGPRLGNAKPAIQRPKYPSNHAAPLTKGSNAQILTFGKSGVSEGATSHDRPFIAFSIAALQPP</sequence>
<protein>
    <submittedName>
        <fullName evidence="2">Uncharacterized protein</fullName>
    </submittedName>
</protein>